<name>A0ACC0BNP4_CATRO</name>
<sequence length="754" mass="85933">MEKEKNRDSPEIAIPIVGLDTSESGTNSSYFSEKAKATNNGTLLKNSQTLRRRTSSKISTENERQISKPSLRSIRYSQPKSRIMELEPPSPPATSSSFSKSSLSRRIDSLRSGSLQPAAAGEDDDGDKDQEDEDDEEKEKKDNENPSPKKSKKKGKITLKAINGILEWILFFAIMILLVSSLYVKKLKTHALWGLEIWRWCVLAGVFLCGRLVTRWAKDFIVFLIESKFLFNEKVVYFVHGVKQSVRVVIWLSLVLIAWVLLIEDNGVQRSRKANRILRYINKVLIASLIGAVLWMIKTLLIKLIAASFHVKTFFSKIREAISNEYVFWTLSVPQSRNLTENGGADGPISTRWCFKITKWKKGSKDNGQEKDEISIKKLGKMKAGKVPVSTMGHLMDRIRSSKLSIISSALDDSHDIGGGEQKEITNWSEVEEAASQIFHNVKGPNHYYIEEEDLLPFMNKENVDCLVEWFEKVAEDGKISEEALTNWAVNIYKEREFLSHSLKDAKTAIEELNRILSAIVLVLIIIVWLLLMGFATTKVLVVLSSQILAAVFIFGNTCKAVFEAMIFVFVMHPFDVGDRCVIDGVMMIVEEMDILKTTFLRYDNEKIYYPNAVLTTKAISNFNRSPEKMGDSVNFEVDVSTSTENIRALKARIEEYIVENSHYWHRDHSVQIKEIENMNKMKMVLFVNHKMNFQNYLEKMNRRTELMLGLKEIFEILGIRYHLLPQEVHIGYVGSLAPATLIHAMPPPSRSLQ</sequence>
<accession>A0ACC0BNP4</accession>
<dbReference type="EMBL" id="CM044703">
    <property type="protein sequence ID" value="KAI5674300.1"/>
    <property type="molecule type" value="Genomic_DNA"/>
</dbReference>
<organism evidence="1 2">
    <name type="scientific">Catharanthus roseus</name>
    <name type="common">Madagascar periwinkle</name>
    <name type="synonym">Vinca rosea</name>
    <dbReference type="NCBI Taxonomy" id="4058"/>
    <lineage>
        <taxon>Eukaryota</taxon>
        <taxon>Viridiplantae</taxon>
        <taxon>Streptophyta</taxon>
        <taxon>Embryophyta</taxon>
        <taxon>Tracheophyta</taxon>
        <taxon>Spermatophyta</taxon>
        <taxon>Magnoliopsida</taxon>
        <taxon>eudicotyledons</taxon>
        <taxon>Gunneridae</taxon>
        <taxon>Pentapetalae</taxon>
        <taxon>asterids</taxon>
        <taxon>lamiids</taxon>
        <taxon>Gentianales</taxon>
        <taxon>Apocynaceae</taxon>
        <taxon>Rauvolfioideae</taxon>
        <taxon>Vinceae</taxon>
        <taxon>Catharanthinae</taxon>
        <taxon>Catharanthus</taxon>
    </lineage>
</organism>
<protein>
    <submittedName>
        <fullName evidence="1">Uncharacterized protein</fullName>
    </submittedName>
</protein>
<keyword evidence="2" id="KW-1185">Reference proteome</keyword>
<proteinExistence type="predicted"/>
<dbReference type="Proteomes" id="UP001060085">
    <property type="component" value="Linkage Group LG03"/>
</dbReference>
<reference evidence="2" key="1">
    <citation type="journal article" date="2023" name="Nat. Plants">
        <title>Single-cell RNA sequencing provides a high-resolution roadmap for understanding the multicellular compartmentation of specialized metabolism.</title>
        <authorList>
            <person name="Sun S."/>
            <person name="Shen X."/>
            <person name="Li Y."/>
            <person name="Li Y."/>
            <person name="Wang S."/>
            <person name="Li R."/>
            <person name="Zhang H."/>
            <person name="Shen G."/>
            <person name="Guo B."/>
            <person name="Wei J."/>
            <person name="Xu J."/>
            <person name="St-Pierre B."/>
            <person name="Chen S."/>
            <person name="Sun C."/>
        </authorList>
    </citation>
    <scope>NUCLEOTIDE SEQUENCE [LARGE SCALE GENOMIC DNA]</scope>
</reference>
<evidence type="ECO:0000313" key="1">
    <source>
        <dbReference type="EMBL" id="KAI5674300.1"/>
    </source>
</evidence>
<comment type="caution">
    <text evidence="1">The sequence shown here is derived from an EMBL/GenBank/DDBJ whole genome shotgun (WGS) entry which is preliminary data.</text>
</comment>
<evidence type="ECO:0000313" key="2">
    <source>
        <dbReference type="Proteomes" id="UP001060085"/>
    </source>
</evidence>
<gene>
    <name evidence="1" type="ORF">M9H77_14664</name>
</gene>